<accession>A0A4Z2DB81</accession>
<gene>
    <name evidence="1" type="ORF">EWB00_002691</name>
</gene>
<proteinExistence type="predicted"/>
<reference evidence="1 2" key="1">
    <citation type="submission" date="2019-03" db="EMBL/GenBank/DDBJ databases">
        <title>An improved genome assembly of the fluke Schistosoma japonicum.</title>
        <authorList>
            <person name="Hu W."/>
            <person name="Luo F."/>
            <person name="Yin M."/>
            <person name="Mo X."/>
            <person name="Sun C."/>
            <person name="Wu Q."/>
            <person name="Zhu B."/>
            <person name="Xiang M."/>
            <person name="Wang J."/>
            <person name="Wang Y."/>
            <person name="Zhang T."/>
            <person name="Xu B."/>
            <person name="Zheng H."/>
            <person name="Feng Z."/>
        </authorList>
    </citation>
    <scope>NUCLEOTIDE SEQUENCE [LARGE SCALE GENOMIC DNA]</scope>
    <source>
        <strain evidence="1">HuSjv2</strain>
        <tissue evidence="1">Worms</tissue>
    </source>
</reference>
<keyword evidence="2" id="KW-1185">Reference proteome</keyword>
<dbReference type="Proteomes" id="UP000311919">
    <property type="component" value="Unassembled WGS sequence"/>
</dbReference>
<evidence type="ECO:0000313" key="1">
    <source>
        <dbReference type="EMBL" id="TNN13767.1"/>
    </source>
</evidence>
<organism evidence="1 2">
    <name type="scientific">Schistosoma japonicum</name>
    <name type="common">Blood fluke</name>
    <dbReference type="NCBI Taxonomy" id="6182"/>
    <lineage>
        <taxon>Eukaryota</taxon>
        <taxon>Metazoa</taxon>
        <taxon>Spiralia</taxon>
        <taxon>Lophotrochozoa</taxon>
        <taxon>Platyhelminthes</taxon>
        <taxon>Trematoda</taxon>
        <taxon>Digenea</taxon>
        <taxon>Strigeidida</taxon>
        <taxon>Schistosomatoidea</taxon>
        <taxon>Schistosomatidae</taxon>
        <taxon>Schistosoma</taxon>
    </lineage>
</organism>
<comment type="caution">
    <text evidence="1">The sequence shown here is derived from an EMBL/GenBank/DDBJ whole genome shotgun (WGS) entry which is preliminary data.</text>
</comment>
<dbReference type="AlphaFoldDB" id="A0A4Z2DB81"/>
<dbReference type="OrthoDB" id="6250723at2759"/>
<evidence type="ECO:0000313" key="2">
    <source>
        <dbReference type="Proteomes" id="UP000311919"/>
    </source>
</evidence>
<protein>
    <submittedName>
        <fullName evidence="1">Uncharacterized protein</fullName>
    </submittedName>
</protein>
<dbReference type="EMBL" id="SKCS01000185">
    <property type="protein sequence ID" value="TNN13767.1"/>
    <property type="molecule type" value="Genomic_DNA"/>
</dbReference>
<name>A0A4Z2DB81_SCHJA</name>
<sequence length="167" mass="19352">MPMDNIQSNVINSNVDYDNQLNDSNIEIINLIKQLVNYTNENDTMHNNQYDMNCFNQSFIIPIPIPIFKTATNLLNILHQYGYHSIDSYASTQINKILLNENIPNDNDVNVEQNNEQQINDDLKMEFTSNLYETTEKALDLSLSSIYKLIHPIAKHCYTVKIIPIKQ</sequence>